<keyword evidence="4" id="KW-0963">Cytoplasm</keyword>
<evidence type="ECO:0000256" key="6">
    <source>
        <dbReference type="ARBA" id="ARBA00022803"/>
    </source>
</evidence>
<reference evidence="8" key="1">
    <citation type="journal article" date="2014" name="Science">
        <title>Nonhuman genetics. Genomic basis for the convergent evolution of electric organs.</title>
        <authorList>
            <person name="Gallant J.R."/>
            <person name="Traeger L.L."/>
            <person name="Volkening J.D."/>
            <person name="Moffett H."/>
            <person name="Chen P.H."/>
            <person name="Novina C.D."/>
            <person name="Phillips G.N.Jr."/>
            <person name="Anand R."/>
            <person name="Wells G.B."/>
            <person name="Pinch M."/>
            <person name="Guth R."/>
            <person name="Unguez G.A."/>
            <person name="Albert J.S."/>
            <person name="Zakon H.H."/>
            <person name="Samanta M.P."/>
            <person name="Sussman M.R."/>
        </authorList>
    </citation>
    <scope>NUCLEOTIDE SEQUENCE [LARGE SCALE GENOMIC DNA]</scope>
</reference>
<dbReference type="InterPro" id="IPR051864">
    <property type="entry name" value="NCF2_NOXA1"/>
</dbReference>
<dbReference type="Ensembl" id="ENSEEET00000041267.2">
    <property type="protein sequence ID" value="ENSEEEP00000040799.2"/>
    <property type="gene ID" value="ENSEEEG00000019330.2"/>
</dbReference>
<dbReference type="GO" id="GO:0042554">
    <property type="term" value="P:superoxide anion generation"/>
    <property type="evidence" value="ECO:0007669"/>
    <property type="project" value="TreeGrafter"/>
</dbReference>
<keyword evidence="6" id="KW-0802">TPR repeat</keyword>
<dbReference type="GeneTree" id="ENSGT00530000063843"/>
<reference evidence="8" key="2">
    <citation type="journal article" date="2017" name="Sci. Adv.">
        <title>A tail of two voltages: Proteomic comparison of the three electric organs of the electric eel.</title>
        <authorList>
            <person name="Traeger L.L."/>
            <person name="Sabat G."/>
            <person name="Barrett-Wilt G.A."/>
            <person name="Wells G.B."/>
            <person name="Sussman M.R."/>
        </authorList>
    </citation>
    <scope>NUCLEOTIDE SEQUENCE [LARGE SCALE GENOMIC DNA]</scope>
</reference>
<evidence type="ECO:0000256" key="3">
    <source>
        <dbReference type="ARBA" id="ARBA00022443"/>
    </source>
</evidence>
<dbReference type="PANTHER" id="PTHR15175:SF4">
    <property type="entry name" value="NADPH OXIDASE ACTIVATOR 1"/>
    <property type="match status" value="1"/>
</dbReference>
<evidence type="ECO:0000313" key="8">
    <source>
        <dbReference type="Proteomes" id="UP000314983"/>
    </source>
</evidence>
<protein>
    <recommendedName>
        <fullName evidence="9">NADPH oxidase activator 1</fullName>
    </recommendedName>
</protein>
<evidence type="ECO:0000256" key="1">
    <source>
        <dbReference type="ARBA" id="ARBA00004496"/>
    </source>
</evidence>
<dbReference type="Gene3D" id="1.25.40.10">
    <property type="entry name" value="Tetratricopeptide repeat domain"/>
    <property type="match status" value="1"/>
</dbReference>
<keyword evidence="3" id="KW-0728">SH3 domain</keyword>
<proteinExistence type="inferred from homology"/>
<evidence type="ECO:0000313" key="7">
    <source>
        <dbReference type="Ensembl" id="ENSEEEP00000040799.2"/>
    </source>
</evidence>
<keyword evidence="8" id="KW-1185">Reference proteome</keyword>
<name>A0A4W4GT66_ELEEL</name>
<sequence>MLYTELIRLWDEAVRAVDAQDLHRALASLNLITEPTSRTLFVTAAVHLSLRQIDLAIKALDQVIAKDERLAVGFFQRAAVHMMANRLEEALRDCMWAQKYMRDNAVIDYKQLGLRYKLYSWQVLYNAAAVYCRMNQWEKAEQTLLSASQERGGRGSQMDSAMSNIARREVIVPLMVPEGLVFRPRKQDVEELHPRDFLGKAEVILLTKVSNCWSAELYTTARCGPISFSNVPVQRDSRCVMFLEAQCLFIFSFCTLFFFLL</sequence>
<evidence type="ECO:0008006" key="9">
    <source>
        <dbReference type="Google" id="ProtNLM"/>
    </source>
</evidence>
<evidence type="ECO:0000256" key="2">
    <source>
        <dbReference type="ARBA" id="ARBA00008051"/>
    </source>
</evidence>
<dbReference type="Proteomes" id="UP000314983">
    <property type="component" value="Chromosome 9"/>
</dbReference>
<reference evidence="7" key="3">
    <citation type="submission" date="2020-05" db="EMBL/GenBank/DDBJ databases">
        <title>Electrophorus electricus (electric eel) genome, fEleEle1, primary haplotype.</title>
        <authorList>
            <person name="Myers G."/>
            <person name="Meyer A."/>
            <person name="Fedrigo O."/>
            <person name="Formenti G."/>
            <person name="Rhie A."/>
            <person name="Tracey A."/>
            <person name="Sims Y."/>
            <person name="Jarvis E.D."/>
        </authorList>
    </citation>
    <scope>NUCLEOTIDE SEQUENCE [LARGE SCALE GENOMIC DNA]</scope>
</reference>
<keyword evidence="5" id="KW-0677">Repeat</keyword>
<dbReference type="STRING" id="8005.ENSEEEP00000040799"/>
<dbReference type="InterPro" id="IPR019734">
    <property type="entry name" value="TPR_rpt"/>
</dbReference>
<dbReference type="InterPro" id="IPR011990">
    <property type="entry name" value="TPR-like_helical_dom_sf"/>
</dbReference>
<dbReference type="AlphaFoldDB" id="A0A4W4GT66"/>
<dbReference type="GO" id="GO:0005737">
    <property type="term" value="C:cytoplasm"/>
    <property type="evidence" value="ECO:0007669"/>
    <property type="project" value="UniProtKB-SubCell"/>
</dbReference>
<organism evidence="7 8">
    <name type="scientific">Electrophorus electricus</name>
    <name type="common">Electric eel</name>
    <name type="synonym">Gymnotus electricus</name>
    <dbReference type="NCBI Taxonomy" id="8005"/>
    <lineage>
        <taxon>Eukaryota</taxon>
        <taxon>Metazoa</taxon>
        <taxon>Chordata</taxon>
        <taxon>Craniata</taxon>
        <taxon>Vertebrata</taxon>
        <taxon>Euteleostomi</taxon>
        <taxon>Actinopterygii</taxon>
        <taxon>Neopterygii</taxon>
        <taxon>Teleostei</taxon>
        <taxon>Ostariophysi</taxon>
        <taxon>Gymnotiformes</taxon>
        <taxon>Gymnotoidei</taxon>
        <taxon>Gymnotidae</taxon>
        <taxon>Electrophorus</taxon>
    </lineage>
</organism>
<accession>A0A4W4GT66</accession>
<dbReference type="OMA" id="ATHCRLG"/>
<dbReference type="FunFam" id="1.25.40.10:FF:000017">
    <property type="entry name" value="NADPH oxidase regulator NoxR"/>
    <property type="match status" value="1"/>
</dbReference>
<reference evidence="7" key="5">
    <citation type="submission" date="2025-09" db="UniProtKB">
        <authorList>
            <consortium name="Ensembl"/>
        </authorList>
    </citation>
    <scope>IDENTIFICATION</scope>
</reference>
<dbReference type="PANTHER" id="PTHR15175">
    <property type="entry name" value="NEUTROPHIL CYTOSOLIC FACTOR 2, NEUTROPHIL NADPH OXIDASE FACTOR 2"/>
    <property type="match status" value="1"/>
</dbReference>
<dbReference type="GO" id="GO:0016176">
    <property type="term" value="F:superoxide-generating NADPH oxidase activator activity"/>
    <property type="evidence" value="ECO:0007669"/>
    <property type="project" value="TreeGrafter"/>
</dbReference>
<dbReference type="SUPFAM" id="SSF48452">
    <property type="entry name" value="TPR-like"/>
    <property type="match status" value="1"/>
</dbReference>
<evidence type="ECO:0000256" key="4">
    <source>
        <dbReference type="ARBA" id="ARBA00022490"/>
    </source>
</evidence>
<evidence type="ECO:0000256" key="5">
    <source>
        <dbReference type="ARBA" id="ARBA00022737"/>
    </source>
</evidence>
<dbReference type="SMART" id="SM00028">
    <property type="entry name" value="TPR"/>
    <property type="match status" value="3"/>
</dbReference>
<reference evidence="7" key="4">
    <citation type="submission" date="2025-08" db="UniProtKB">
        <authorList>
            <consortium name="Ensembl"/>
        </authorList>
    </citation>
    <scope>IDENTIFICATION</scope>
</reference>
<comment type="similarity">
    <text evidence="2">Belongs to the NCF2/NOXA1 family.</text>
</comment>
<comment type="subcellular location">
    <subcellularLocation>
        <location evidence="1">Cytoplasm</location>
    </subcellularLocation>
</comment>